<accession>A0A0N4V6S0</accession>
<evidence type="ECO:0000256" key="5">
    <source>
        <dbReference type="ARBA" id="ARBA00022723"/>
    </source>
</evidence>
<gene>
    <name evidence="14" type="ORF">EVEC_LOCUS5575</name>
</gene>
<keyword evidence="10" id="KW-0539">Nucleus</keyword>
<evidence type="ECO:0000313" key="14">
    <source>
        <dbReference type="EMBL" id="VDD90824.1"/>
    </source>
</evidence>
<keyword evidence="4" id="KW-0540">Nuclease</keyword>
<evidence type="ECO:0000256" key="8">
    <source>
        <dbReference type="ARBA" id="ARBA00022842"/>
    </source>
</evidence>
<evidence type="ECO:0000313" key="15">
    <source>
        <dbReference type="Proteomes" id="UP000274131"/>
    </source>
</evidence>
<dbReference type="PANTHER" id="PTHR15822">
    <property type="entry name" value="TRAF AND TNF RECEPTOR-ASSOCIATED PROTEIN"/>
    <property type="match status" value="1"/>
</dbReference>
<dbReference type="Gene3D" id="1.10.8.10">
    <property type="entry name" value="DNA helicase RuvA subunit, C-terminal domain"/>
    <property type="match status" value="1"/>
</dbReference>
<dbReference type="Proteomes" id="UP000274131">
    <property type="component" value="Unassembled WGS sequence"/>
</dbReference>
<comment type="subcellular location">
    <subcellularLocation>
        <location evidence="3">Nucleus</location>
        <location evidence="3">PML body</location>
    </subcellularLocation>
</comment>
<evidence type="ECO:0000256" key="4">
    <source>
        <dbReference type="ARBA" id="ARBA00022722"/>
    </source>
</evidence>
<dbReference type="OrthoDB" id="9975959at2759"/>
<dbReference type="Gene3D" id="3.60.10.10">
    <property type="entry name" value="Endonuclease/exonuclease/phosphatase"/>
    <property type="match status" value="1"/>
</dbReference>
<comment type="cofactor">
    <cofactor evidence="2">
        <name>Mg(2+)</name>
        <dbReference type="ChEBI" id="CHEBI:18420"/>
    </cofactor>
</comment>
<protein>
    <submittedName>
        <fullName evidence="16">Endo/exonuclease/phosphatase domain-containing protein</fullName>
    </submittedName>
</protein>
<dbReference type="CDD" id="cd14672">
    <property type="entry name" value="UBA_ceTYDP2_like"/>
    <property type="match status" value="1"/>
</dbReference>
<sequence>MTEKTDAECEEALRSFARITGTDEACAHFFLQDVNWNLQDALDAFHEAAKDIPEMKNSLPKNPSTSTGPSSSQAKSTASTFTLMSWNVDGLDSANLKTRFTAVCYIISQYLRISPDVVFLQEITPPLSKLLRENLGGEYSVLLASPNQEYFTGILLKPTVDYVSHACVPYAHTSMGRSMETRIFQAYIGGKKLRLLNTHLESGADFSDTRTIQLKECFDQLSCWDDGETFVVFGGDLNLRDKEVKDIPEGFQDAWVSSGSNKNMKFTWDTLKNDNKSVPPGPRCRFDRIFYKCNGAFSSVDFALEGKKRIRSSLCFPSDHWGIVVTFY</sequence>
<dbReference type="SUPFAM" id="SSF46934">
    <property type="entry name" value="UBA-like"/>
    <property type="match status" value="1"/>
</dbReference>
<evidence type="ECO:0000256" key="10">
    <source>
        <dbReference type="ARBA" id="ARBA00023242"/>
    </source>
</evidence>
<keyword evidence="8" id="KW-0460">Magnesium</keyword>
<evidence type="ECO:0000256" key="2">
    <source>
        <dbReference type="ARBA" id="ARBA00001946"/>
    </source>
</evidence>
<feature type="domain" description="UBA-like" evidence="13">
    <location>
        <begin position="8"/>
        <end position="47"/>
    </location>
</feature>
<dbReference type="GO" id="GO:0004518">
    <property type="term" value="F:nuclease activity"/>
    <property type="evidence" value="ECO:0007669"/>
    <property type="project" value="UniProtKB-KW"/>
</dbReference>
<dbReference type="InterPro" id="IPR051547">
    <property type="entry name" value="TDP2-like"/>
</dbReference>
<dbReference type="GO" id="GO:0006302">
    <property type="term" value="P:double-strand break repair"/>
    <property type="evidence" value="ECO:0007669"/>
    <property type="project" value="TreeGrafter"/>
</dbReference>
<evidence type="ECO:0000256" key="11">
    <source>
        <dbReference type="SAM" id="MobiDB-lite"/>
    </source>
</evidence>
<dbReference type="WBParaSite" id="EVEC_0000596401-mRNA-1">
    <property type="protein sequence ID" value="EVEC_0000596401-mRNA-1"/>
    <property type="gene ID" value="EVEC_0000596401"/>
</dbReference>
<proteinExistence type="predicted"/>
<reference evidence="16" key="1">
    <citation type="submission" date="2017-02" db="UniProtKB">
        <authorList>
            <consortium name="WormBaseParasite"/>
        </authorList>
    </citation>
    <scope>IDENTIFICATION</scope>
</reference>
<evidence type="ECO:0000256" key="7">
    <source>
        <dbReference type="ARBA" id="ARBA00022801"/>
    </source>
</evidence>
<reference evidence="14 15" key="2">
    <citation type="submission" date="2018-10" db="EMBL/GenBank/DDBJ databases">
        <authorList>
            <consortium name="Pathogen Informatics"/>
        </authorList>
    </citation>
    <scope>NUCLEOTIDE SEQUENCE [LARGE SCALE GENOMIC DNA]</scope>
</reference>
<dbReference type="CDD" id="cd09080">
    <property type="entry name" value="TDP2"/>
    <property type="match status" value="1"/>
</dbReference>
<evidence type="ECO:0000256" key="1">
    <source>
        <dbReference type="ARBA" id="ARBA00001936"/>
    </source>
</evidence>
<name>A0A0N4V6S0_ENTVE</name>
<dbReference type="InterPro" id="IPR005135">
    <property type="entry name" value="Endo/exonuclease/phosphatase"/>
</dbReference>
<keyword evidence="9" id="KW-0234">DNA repair</keyword>
<dbReference type="InterPro" id="IPR009060">
    <property type="entry name" value="UBA-like_sf"/>
</dbReference>
<organism evidence="16">
    <name type="scientific">Enterobius vermicularis</name>
    <name type="common">Human pinworm</name>
    <dbReference type="NCBI Taxonomy" id="51028"/>
    <lineage>
        <taxon>Eukaryota</taxon>
        <taxon>Metazoa</taxon>
        <taxon>Ecdysozoa</taxon>
        <taxon>Nematoda</taxon>
        <taxon>Chromadorea</taxon>
        <taxon>Rhabditida</taxon>
        <taxon>Spirurina</taxon>
        <taxon>Oxyuridomorpha</taxon>
        <taxon>Oxyuroidea</taxon>
        <taxon>Oxyuridae</taxon>
        <taxon>Enterobius</taxon>
    </lineage>
</organism>
<evidence type="ECO:0000256" key="9">
    <source>
        <dbReference type="ARBA" id="ARBA00023204"/>
    </source>
</evidence>
<evidence type="ECO:0000259" key="13">
    <source>
        <dbReference type="Pfam" id="PF22566"/>
    </source>
</evidence>
<evidence type="ECO:0000256" key="3">
    <source>
        <dbReference type="ARBA" id="ARBA00004322"/>
    </source>
</evidence>
<evidence type="ECO:0000256" key="6">
    <source>
        <dbReference type="ARBA" id="ARBA00022763"/>
    </source>
</evidence>
<feature type="domain" description="Endonuclease/exonuclease/phosphatase" evidence="12">
    <location>
        <begin position="84"/>
        <end position="320"/>
    </location>
</feature>
<keyword evidence="15" id="KW-1185">Reference proteome</keyword>
<dbReference type="GO" id="GO:0005737">
    <property type="term" value="C:cytoplasm"/>
    <property type="evidence" value="ECO:0007669"/>
    <property type="project" value="TreeGrafter"/>
</dbReference>
<keyword evidence="5" id="KW-0479">Metal-binding</keyword>
<keyword evidence="7" id="KW-0378">Hydrolase</keyword>
<dbReference type="GO" id="GO:0016605">
    <property type="term" value="C:PML body"/>
    <property type="evidence" value="ECO:0007669"/>
    <property type="project" value="UniProtKB-SubCell"/>
</dbReference>
<evidence type="ECO:0000313" key="16">
    <source>
        <dbReference type="WBParaSite" id="EVEC_0000596401-mRNA-1"/>
    </source>
</evidence>
<dbReference type="InterPro" id="IPR036691">
    <property type="entry name" value="Endo/exonu/phosph_ase_sf"/>
</dbReference>
<dbReference type="PANTHER" id="PTHR15822:SF4">
    <property type="entry name" value="TYROSYL-DNA PHOSPHODIESTERASE 2"/>
    <property type="match status" value="1"/>
</dbReference>
<dbReference type="GO" id="GO:0003697">
    <property type="term" value="F:single-stranded DNA binding"/>
    <property type="evidence" value="ECO:0007669"/>
    <property type="project" value="TreeGrafter"/>
</dbReference>
<comment type="cofactor">
    <cofactor evidence="1">
        <name>Mn(2+)</name>
        <dbReference type="ChEBI" id="CHEBI:29035"/>
    </cofactor>
</comment>
<dbReference type="Pfam" id="PF03372">
    <property type="entry name" value="Exo_endo_phos"/>
    <property type="match status" value="1"/>
</dbReference>
<feature type="region of interest" description="Disordered" evidence="11">
    <location>
        <begin position="55"/>
        <end position="74"/>
    </location>
</feature>
<dbReference type="AlphaFoldDB" id="A0A0N4V6S0"/>
<dbReference type="EMBL" id="UXUI01008205">
    <property type="protein sequence ID" value="VDD90824.1"/>
    <property type="molecule type" value="Genomic_DNA"/>
</dbReference>
<dbReference type="STRING" id="51028.A0A0N4V6S0"/>
<dbReference type="GO" id="GO:0070260">
    <property type="term" value="F:5'-tyrosyl-DNA phosphodiesterase activity"/>
    <property type="evidence" value="ECO:0007669"/>
    <property type="project" value="TreeGrafter"/>
</dbReference>
<dbReference type="Pfam" id="PF22566">
    <property type="entry name" value="UBA_8"/>
    <property type="match status" value="1"/>
</dbReference>
<dbReference type="SUPFAM" id="SSF56219">
    <property type="entry name" value="DNase I-like"/>
    <property type="match status" value="1"/>
</dbReference>
<feature type="compositionally biased region" description="Polar residues" evidence="11">
    <location>
        <begin position="59"/>
        <end position="74"/>
    </location>
</feature>
<dbReference type="InterPro" id="IPR054109">
    <property type="entry name" value="UBA_8"/>
</dbReference>
<dbReference type="GO" id="GO:0046872">
    <property type="term" value="F:metal ion binding"/>
    <property type="evidence" value="ECO:0007669"/>
    <property type="project" value="UniProtKB-KW"/>
</dbReference>
<keyword evidence="6" id="KW-0227">DNA damage</keyword>
<evidence type="ECO:0000259" key="12">
    <source>
        <dbReference type="Pfam" id="PF03372"/>
    </source>
</evidence>